<evidence type="ECO:0000256" key="1">
    <source>
        <dbReference type="ARBA" id="ARBA00023015"/>
    </source>
</evidence>
<keyword evidence="3" id="KW-0804">Transcription</keyword>
<gene>
    <name evidence="5" type="ORF">GEOBRER4_n3030</name>
</gene>
<dbReference type="SUPFAM" id="SSF46785">
    <property type="entry name" value="Winged helix' DNA-binding domain"/>
    <property type="match status" value="1"/>
</dbReference>
<dbReference type="PRINTS" id="PR00598">
    <property type="entry name" value="HTHMARR"/>
</dbReference>
<dbReference type="Proteomes" id="UP000515472">
    <property type="component" value="Chromosome"/>
</dbReference>
<proteinExistence type="predicted"/>
<evidence type="ECO:0000256" key="2">
    <source>
        <dbReference type="ARBA" id="ARBA00023125"/>
    </source>
</evidence>
<evidence type="ECO:0000259" key="4">
    <source>
        <dbReference type="PROSITE" id="PS50995"/>
    </source>
</evidence>
<keyword evidence="1" id="KW-0805">Transcription regulation</keyword>
<dbReference type="InterPro" id="IPR036388">
    <property type="entry name" value="WH-like_DNA-bd_sf"/>
</dbReference>
<dbReference type="InterPro" id="IPR055166">
    <property type="entry name" value="Transc_reg_Sar_Rot_HTH"/>
</dbReference>
<dbReference type="AlphaFoldDB" id="A0A6S6M1D7"/>
<evidence type="ECO:0000313" key="5">
    <source>
        <dbReference type="EMBL" id="BCG48157.1"/>
    </source>
</evidence>
<dbReference type="EMBL" id="AP023213">
    <property type="protein sequence ID" value="BCG48157.1"/>
    <property type="molecule type" value="Genomic_DNA"/>
</dbReference>
<dbReference type="PANTHER" id="PTHR33164">
    <property type="entry name" value="TRANSCRIPTIONAL REGULATOR, MARR FAMILY"/>
    <property type="match status" value="1"/>
</dbReference>
<dbReference type="GO" id="GO:0003677">
    <property type="term" value="F:DNA binding"/>
    <property type="evidence" value="ECO:0007669"/>
    <property type="project" value="UniProtKB-KW"/>
</dbReference>
<dbReference type="InterPro" id="IPR000835">
    <property type="entry name" value="HTH_MarR-typ"/>
</dbReference>
<accession>A0A6S6M1D7</accession>
<dbReference type="Gene3D" id="1.10.10.10">
    <property type="entry name" value="Winged helix-like DNA-binding domain superfamily/Winged helix DNA-binding domain"/>
    <property type="match status" value="1"/>
</dbReference>
<dbReference type="KEGG" id="gbn:GEOBRER4_29070"/>
<organism evidence="5 6">
    <name type="scientific">Citrifermentans bremense</name>
    <dbReference type="NCBI Taxonomy" id="60035"/>
    <lineage>
        <taxon>Bacteria</taxon>
        <taxon>Pseudomonadati</taxon>
        <taxon>Thermodesulfobacteriota</taxon>
        <taxon>Desulfuromonadia</taxon>
        <taxon>Geobacterales</taxon>
        <taxon>Geobacteraceae</taxon>
        <taxon>Citrifermentans</taxon>
    </lineage>
</organism>
<sequence length="147" mass="16415">MAEKKNSYRALNTYTKLMRASESVTSRVGRKMSEAGLTISQFGVLEALFHKGAMCQRDVAAKILKSTGNITLVIDNLEKQELVRRERSLEDRRYYTVVLTDKGRALIEVVFAGVEAAIVSEMSILTEQEQETLGELCKKLGIREGQG</sequence>
<dbReference type="PANTHER" id="PTHR33164:SF101">
    <property type="entry name" value="TRANSCRIPTIONAL REPRESSOR MPRA"/>
    <property type="match status" value="1"/>
</dbReference>
<dbReference type="Pfam" id="PF22381">
    <property type="entry name" value="Staph_reg_Sar_Rot"/>
    <property type="match status" value="1"/>
</dbReference>
<dbReference type="InterPro" id="IPR036390">
    <property type="entry name" value="WH_DNA-bd_sf"/>
</dbReference>
<dbReference type="GO" id="GO:0003700">
    <property type="term" value="F:DNA-binding transcription factor activity"/>
    <property type="evidence" value="ECO:0007669"/>
    <property type="project" value="InterPro"/>
</dbReference>
<dbReference type="GO" id="GO:0006950">
    <property type="term" value="P:response to stress"/>
    <property type="evidence" value="ECO:0007669"/>
    <property type="project" value="TreeGrafter"/>
</dbReference>
<name>A0A6S6M1D7_9BACT</name>
<protein>
    <submittedName>
        <fullName evidence="5">Transcriptional regulator, MarR family</fullName>
    </submittedName>
</protein>
<reference evidence="5 6" key="1">
    <citation type="submission" date="2020-06" db="EMBL/GenBank/DDBJ databases">
        <title>Interaction of electrochemicaly active bacteria, Geobacter bremensis R4 on different carbon anode.</title>
        <authorList>
            <person name="Meng L."/>
            <person name="Yoshida N."/>
        </authorList>
    </citation>
    <scope>NUCLEOTIDE SEQUENCE [LARGE SCALE GENOMIC DNA]</scope>
    <source>
        <strain evidence="5 6">R4</strain>
    </source>
</reference>
<keyword evidence="6" id="KW-1185">Reference proteome</keyword>
<dbReference type="InterPro" id="IPR039422">
    <property type="entry name" value="MarR/SlyA-like"/>
</dbReference>
<dbReference type="RefSeq" id="WP_185242949.1">
    <property type="nucleotide sequence ID" value="NZ_AP023213.1"/>
</dbReference>
<evidence type="ECO:0000256" key="3">
    <source>
        <dbReference type="ARBA" id="ARBA00023163"/>
    </source>
</evidence>
<keyword evidence="2" id="KW-0238">DNA-binding</keyword>
<dbReference type="SMART" id="SM00347">
    <property type="entry name" value="HTH_MARR"/>
    <property type="match status" value="1"/>
</dbReference>
<dbReference type="PROSITE" id="PS50995">
    <property type="entry name" value="HTH_MARR_2"/>
    <property type="match status" value="1"/>
</dbReference>
<evidence type="ECO:0000313" key="6">
    <source>
        <dbReference type="Proteomes" id="UP000515472"/>
    </source>
</evidence>
<feature type="domain" description="HTH marR-type" evidence="4">
    <location>
        <begin position="10"/>
        <end position="142"/>
    </location>
</feature>